<feature type="transmembrane region" description="Helical" evidence="9">
    <location>
        <begin position="134"/>
        <end position="156"/>
    </location>
</feature>
<evidence type="ECO:0000256" key="5">
    <source>
        <dbReference type="ARBA" id="ARBA00022692"/>
    </source>
</evidence>
<evidence type="ECO:0000256" key="9">
    <source>
        <dbReference type="SAM" id="Phobius"/>
    </source>
</evidence>
<comment type="function">
    <text evidence="8">The phosphoenolpyruvate-dependent sugar phosphotransferase system (PTS), a major carbohydrate active -transport system, catalyzes the phosphorylation of incoming sugar substrates concomitant with their translocation across the cell membrane.</text>
</comment>
<dbReference type="InterPro" id="IPR003352">
    <property type="entry name" value="PTS_EIIC"/>
</dbReference>
<feature type="transmembrane region" description="Helical" evidence="9">
    <location>
        <begin position="337"/>
        <end position="365"/>
    </location>
</feature>
<evidence type="ECO:0000256" key="6">
    <source>
        <dbReference type="ARBA" id="ARBA00022989"/>
    </source>
</evidence>
<dbReference type="Proteomes" id="UP000067598">
    <property type="component" value="Unassembled WGS sequence"/>
</dbReference>
<evidence type="ECO:0000256" key="7">
    <source>
        <dbReference type="ARBA" id="ARBA00023136"/>
    </source>
</evidence>
<feature type="transmembrane region" description="Helical" evidence="9">
    <location>
        <begin position="385"/>
        <end position="407"/>
    </location>
</feature>
<keyword evidence="6 9" id="KW-1133">Transmembrane helix</keyword>
<sequence length="433" mass="47024">MTTNNISQSKLVTNLSKKAAKMNENIALKALTGGFMGTTIISLGVSLFSILVNLPIKSWQEFLNATKIFSTVNAALNVTISMLGIYVVISIAYHLTKLKKENPITGVLIATAVYFILMPLSINKTATSININYMGANGIFIAVIVGLLAPLFYVWLTHKNLKVKLPSTVPPMVSEALEPLWSALIIFSLTMIIKYIFVFLPGGNIFDFVGDVISAPLNHLALTPLTYILFAVLCNFLWWLGIHPAVVMGVSLPLITAATTANASAFLSGKALPYLVFGVLGGLINIGGAGNTISLVSLFPFAKSDRYKSLGKLAIIPNLFNINEPVIFGTPVILNPFYLVPMVLTTLVTGLITWGIMALGFVPALNPTVTAPWVLPIVVQDFLMGGWKFAALAILGYVINTAIYYPFFKIADNIAYKEEQENLKKEEKKAESK</sequence>
<proteinExistence type="predicted"/>
<dbReference type="GO" id="GO:0008982">
    <property type="term" value="F:protein-N(PI)-phosphohistidine-sugar phosphotransferase activity"/>
    <property type="evidence" value="ECO:0007669"/>
    <property type="project" value="UniProtKB-UniRule"/>
</dbReference>
<reference evidence="11 12" key="1">
    <citation type="journal article" date="2016" name="Microbiology (Mosc.)">
        <title>Comparison of Lactobacillus crispatus isolates from Lactobacillus-dominated vaginal microbiomes with isolates from microbiomes containing bacterial vaginosis-associated bacteria.</title>
        <authorList>
            <person name="Abdelmaksoud A.A."/>
            <person name="Koparde V.N."/>
            <person name="Sheth N.U."/>
            <person name="Serrano M.G."/>
            <person name="Glascock A.L."/>
            <person name="Fettweis J.M."/>
            <person name="Strauss Iii J.F."/>
            <person name="Buck G.A."/>
            <person name="Jefferson K.K."/>
        </authorList>
    </citation>
    <scope>NUCLEOTIDE SEQUENCE [LARGE SCALE GENOMIC DNA]</scope>
    <source>
        <strain evidence="11 12">VMC3</strain>
    </source>
</reference>
<dbReference type="PATRIC" id="fig|47770.28.peg.1209"/>
<dbReference type="PANTHER" id="PTHR33989:SF4">
    <property type="entry name" value="PTS SYSTEM N,N'-DIACETYLCHITOBIOSE-SPECIFIC EIIC COMPONENT"/>
    <property type="match status" value="1"/>
</dbReference>
<name>A0A125P633_9LACO</name>
<evidence type="ECO:0000256" key="8">
    <source>
        <dbReference type="PIRNR" id="PIRNR006351"/>
    </source>
</evidence>
<dbReference type="Pfam" id="PF02378">
    <property type="entry name" value="PTS_EIIC"/>
    <property type="match status" value="1"/>
</dbReference>
<protein>
    <recommendedName>
        <fullName evidence="8">Permease IIC component</fullName>
    </recommendedName>
</protein>
<feature type="transmembrane region" description="Helical" evidence="9">
    <location>
        <begin position="26"/>
        <end position="52"/>
    </location>
</feature>
<dbReference type="GO" id="GO:0005886">
    <property type="term" value="C:plasma membrane"/>
    <property type="evidence" value="ECO:0007669"/>
    <property type="project" value="UniProtKB-SubCell"/>
</dbReference>
<keyword evidence="5 9" id="KW-0812">Transmembrane</keyword>
<keyword evidence="3 8" id="KW-1003">Cell membrane</keyword>
<feature type="transmembrane region" description="Helical" evidence="9">
    <location>
        <begin position="72"/>
        <end position="92"/>
    </location>
</feature>
<comment type="subcellular location">
    <subcellularLocation>
        <location evidence="1">Cell membrane</location>
        <topology evidence="1">Multi-pass membrane protein</topology>
    </subcellularLocation>
</comment>
<dbReference type="EMBL" id="LJGP01000038">
    <property type="protein sequence ID" value="KWU03185.1"/>
    <property type="molecule type" value="Genomic_DNA"/>
</dbReference>
<dbReference type="PROSITE" id="PS51105">
    <property type="entry name" value="PTS_EIIC_TYPE_3"/>
    <property type="match status" value="1"/>
</dbReference>
<feature type="transmembrane region" description="Helical" evidence="9">
    <location>
        <begin position="220"/>
        <end position="240"/>
    </location>
</feature>
<evidence type="ECO:0000256" key="2">
    <source>
        <dbReference type="ARBA" id="ARBA00022448"/>
    </source>
</evidence>
<evidence type="ECO:0000313" key="11">
    <source>
        <dbReference type="EMBL" id="KWU03185.1"/>
    </source>
</evidence>
<keyword evidence="7 8" id="KW-0472">Membrane</keyword>
<accession>A0A125P633</accession>
<dbReference type="GO" id="GO:0009401">
    <property type="term" value="P:phosphoenolpyruvate-dependent sugar phosphotransferase system"/>
    <property type="evidence" value="ECO:0007669"/>
    <property type="project" value="InterPro"/>
</dbReference>
<feature type="transmembrane region" description="Helical" evidence="9">
    <location>
        <begin position="247"/>
        <end position="268"/>
    </location>
</feature>
<dbReference type="RefSeq" id="WP_081079810.1">
    <property type="nucleotide sequence ID" value="NZ_AP025162.1"/>
</dbReference>
<evidence type="ECO:0000256" key="4">
    <source>
        <dbReference type="ARBA" id="ARBA00022597"/>
    </source>
</evidence>
<organism evidence="11 12">
    <name type="scientific">Lactobacillus crispatus</name>
    <dbReference type="NCBI Taxonomy" id="47770"/>
    <lineage>
        <taxon>Bacteria</taxon>
        <taxon>Bacillati</taxon>
        <taxon>Bacillota</taxon>
        <taxon>Bacilli</taxon>
        <taxon>Lactobacillales</taxon>
        <taxon>Lactobacillaceae</taxon>
        <taxon>Lactobacillus</taxon>
    </lineage>
</organism>
<dbReference type="PIRSF" id="PIRSF006351">
    <property type="entry name" value="PTS_EIIC-Cellobiose"/>
    <property type="match status" value="1"/>
</dbReference>
<comment type="caution">
    <text evidence="11">The sequence shown here is derived from an EMBL/GenBank/DDBJ whole genome shotgun (WGS) entry which is preliminary data.</text>
</comment>
<feature type="transmembrane region" description="Helical" evidence="9">
    <location>
        <begin position="274"/>
        <end position="302"/>
    </location>
</feature>
<feature type="transmembrane region" description="Helical" evidence="9">
    <location>
        <begin position="104"/>
        <end position="122"/>
    </location>
</feature>
<dbReference type="AlphaFoldDB" id="A0A125P633"/>
<evidence type="ECO:0000313" key="12">
    <source>
        <dbReference type="Proteomes" id="UP000067598"/>
    </source>
</evidence>
<dbReference type="InterPro" id="IPR004796">
    <property type="entry name" value="PTS_IIC_cello"/>
</dbReference>
<feature type="domain" description="PTS EIIC type-3" evidence="10">
    <location>
        <begin position="11"/>
        <end position="407"/>
    </location>
</feature>
<dbReference type="GO" id="GO:1902815">
    <property type="term" value="P:N,N'-diacetylchitobiose import"/>
    <property type="evidence" value="ECO:0007669"/>
    <property type="project" value="TreeGrafter"/>
</dbReference>
<dbReference type="InterPro" id="IPR051088">
    <property type="entry name" value="PTS_Sugar-EIIC/EIIB"/>
</dbReference>
<dbReference type="PANTHER" id="PTHR33989">
    <property type="match status" value="1"/>
</dbReference>
<dbReference type="InterPro" id="IPR004501">
    <property type="entry name" value="PTS_EIIC_3"/>
</dbReference>
<keyword evidence="4 8" id="KW-0762">Sugar transport</keyword>
<evidence type="ECO:0000256" key="3">
    <source>
        <dbReference type="ARBA" id="ARBA00022475"/>
    </source>
</evidence>
<evidence type="ECO:0000259" key="10">
    <source>
        <dbReference type="PROSITE" id="PS51105"/>
    </source>
</evidence>
<keyword evidence="2 8" id="KW-0813">Transport</keyword>
<evidence type="ECO:0000256" key="1">
    <source>
        <dbReference type="ARBA" id="ARBA00004651"/>
    </source>
</evidence>
<gene>
    <name evidence="11" type="ORF">AEL95_08665</name>
</gene>
<feature type="transmembrane region" description="Helical" evidence="9">
    <location>
        <begin position="177"/>
        <end position="200"/>
    </location>
</feature>